<dbReference type="GO" id="GO:0051484">
    <property type="term" value="P:isopentenyl diphosphate biosynthetic process, methylerythritol 4-phosphate pathway involved in terpenoid biosynthetic process"/>
    <property type="evidence" value="ECO:0007669"/>
    <property type="project" value="UniProtKB-ARBA"/>
</dbReference>
<evidence type="ECO:0000259" key="10">
    <source>
        <dbReference type="Pfam" id="PF02670"/>
    </source>
</evidence>
<feature type="binding site" evidence="9">
    <location>
        <position position="166"/>
    </location>
    <ligand>
        <name>Mn(2+)</name>
        <dbReference type="ChEBI" id="CHEBI:29035"/>
    </ligand>
</feature>
<evidence type="ECO:0000256" key="2">
    <source>
        <dbReference type="ARBA" id="ARBA00006825"/>
    </source>
</evidence>
<keyword evidence="5 9" id="KW-0560">Oxidoreductase</keyword>
<dbReference type="PIRSF" id="PIRSF006205">
    <property type="entry name" value="Dxp_reductismrs"/>
    <property type="match status" value="1"/>
</dbReference>
<keyword evidence="3 9" id="KW-0479">Metal-binding</keyword>
<dbReference type="GO" id="GO:0030604">
    <property type="term" value="F:1-deoxy-D-xylulose-5-phosphate reductoisomerase activity"/>
    <property type="evidence" value="ECO:0007669"/>
    <property type="project" value="UniProtKB-UniRule"/>
</dbReference>
<keyword evidence="14" id="KW-1185">Reference proteome</keyword>
<comment type="cofactor">
    <cofactor evidence="9">
        <name>Mg(2+)</name>
        <dbReference type="ChEBI" id="CHEBI:18420"/>
    </cofactor>
    <cofactor evidence="9">
        <name>Mn(2+)</name>
        <dbReference type="ChEBI" id="CHEBI:29035"/>
    </cofactor>
</comment>
<dbReference type="Pfam" id="PF13288">
    <property type="entry name" value="DXPR_C"/>
    <property type="match status" value="1"/>
</dbReference>
<dbReference type="SUPFAM" id="SSF69055">
    <property type="entry name" value="1-deoxy-D-xylulose-5-phosphate reductoisomerase, C-terminal domain"/>
    <property type="match status" value="1"/>
</dbReference>
<feature type="binding site" evidence="9">
    <location>
        <position position="232"/>
    </location>
    <ligand>
        <name>1-deoxy-D-xylulose 5-phosphate</name>
        <dbReference type="ChEBI" id="CHEBI:57792"/>
    </ligand>
</feature>
<evidence type="ECO:0000256" key="6">
    <source>
        <dbReference type="ARBA" id="ARBA00023211"/>
    </source>
</evidence>
<feature type="domain" description="1-deoxy-D-xylulose 5-phosphate reductoisomerase C-terminal" evidence="11">
    <location>
        <begin position="160"/>
        <end position="243"/>
    </location>
</feature>
<feature type="binding site" evidence="9">
    <location>
        <position position="53"/>
    </location>
    <ligand>
        <name>NADPH</name>
        <dbReference type="ChEBI" id="CHEBI:57783"/>
    </ligand>
</feature>
<feature type="binding site" evidence="9">
    <location>
        <position position="140"/>
    </location>
    <ligand>
        <name>NADPH</name>
        <dbReference type="ChEBI" id="CHEBI:57783"/>
    </ligand>
</feature>
<dbReference type="GO" id="GO:0070402">
    <property type="term" value="F:NADPH binding"/>
    <property type="evidence" value="ECO:0007669"/>
    <property type="project" value="InterPro"/>
</dbReference>
<feature type="binding site" evidence="9">
    <location>
        <position position="138"/>
    </location>
    <ligand>
        <name>NADPH</name>
        <dbReference type="ChEBI" id="CHEBI:57783"/>
    </ligand>
</feature>
<dbReference type="Proteomes" id="UP000005496">
    <property type="component" value="Unassembled WGS sequence"/>
</dbReference>
<dbReference type="RefSeq" id="WP_008870308.1">
    <property type="nucleotide sequence ID" value="NZ_ACJN02000002.1"/>
</dbReference>
<keyword evidence="7 9" id="KW-0414">Isoprene biosynthesis</keyword>
<feature type="binding site" evidence="9">
    <location>
        <position position="25"/>
    </location>
    <ligand>
        <name>NADPH</name>
        <dbReference type="ChEBI" id="CHEBI:57783"/>
    </ligand>
</feature>
<dbReference type="InterPro" id="IPR036169">
    <property type="entry name" value="DXPR_C_sf"/>
</dbReference>
<feature type="domain" description="DXP reductoisomerase C-terminal" evidence="12">
    <location>
        <begin position="275"/>
        <end position="391"/>
    </location>
</feature>
<evidence type="ECO:0000256" key="1">
    <source>
        <dbReference type="ARBA" id="ARBA00005094"/>
    </source>
</evidence>
<evidence type="ECO:0000259" key="12">
    <source>
        <dbReference type="Pfam" id="PF13288"/>
    </source>
</evidence>
<dbReference type="EMBL" id="ACJN02000002">
    <property type="protein sequence ID" value="EFI34994.1"/>
    <property type="molecule type" value="Genomic_DNA"/>
</dbReference>
<evidence type="ECO:0000259" key="11">
    <source>
        <dbReference type="Pfam" id="PF08436"/>
    </source>
</evidence>
<evidence type="ECO:0000256" key="3">
    <source>
        <dbReference type="ARBA" id="ARBA00022723"/>
    </source>
</evidence>
<keyword evidence="9" id="KW-0460">Magnesium</keyword>
<dbReference type="InterPro" id="IPR036291">
    <property type="entry name" value="NAD(P)-bd_dom_sf"/>
</dbReference>
<comment type="pathway">
    <text evidence="1 9">Isoprenoid biosynthesis; isopentenyl diphosphate biosynthesis via DXP pathway; isopentenyl diphosphate from 1-deoxy-D-xylulose 5-phosphate: step 1/6.</text>
</comment>
<feature type="binding site" evidence="9">
    <location>
        <position position="26"/>
    </location>
    <ligand>
        <name>NADPH</name>
        <dbReference type="ChEBI" id="CHEBI:57783"/>
    </ligand>
</feature>
<name>D6SQG8_9BACT</name>
<sequence length="402" mass="43508">MQYISDLDLQSRPDQPRHLAIMGSTGSIGTSALKVIRQHPEKFRIIALAGARNIELLAEQANEFRPQYLGVLEKDLASGLKKKLASGYSPEILAGTEGYTRLASLQNVQMVLSAMVGAAGLMPTLEAVDKGKTVLLANKESLVLAGHLIRAGCERTRAVILPVDSEHNALFQALQGHGAGELDSVIITASGGPFWGRKASSLEDMKPEQALAHPNWSMGAKISIDSATMMNKGLELIEAHHLFGMPMDKVRVLVHPQSIVHALVQFCDGSILAHMGVPDMQMPIAHCLGYPRRLDPGLEPLDLAACTELGFYRPDPGAFPCLELAVEAMKSGPSYPVVLNAANEICVESFLTGRIGFMDIPRINSRALEEHCPTAVDSPREILNLDHQTRQRVSELVLQPAG</sequence>
<comment type="similarity">
    <text evidence="2 9">Belongs to the DXR family.</text>
</comment>
<dbReference type="OrthoDB" id="9806546at2"/>
<feature type="binding site" evidence="9">
    <location>
        <position position="28"/>
    </location>
    <ligand>
        <name>NADPH</name>
        <dbReference type="ChEBI" id="CHEBI:57783"/>
    </ligand>
</feature>
<feature type="binding site" evidence="9">
    <location>
        <position position="226"/>
    </location>
    <ligand>
        <name>1-deoxy-D-xylulose 5-phosphate</name>
        <dbReference type="ChEBI" id="CHEBI:57792"/>
    </ligand>
</feature>
<evidence type="ECO:0000256" key="5">
    <source>
        <dbReference type="ARBA" id="ARBA00023002"/>
    </source>
</evidence>
<dbReference type="Pfam" id="PF02670">
    <property type="entry name" value="DXP_reductoisom"/>
    <property type="match status" value="1"/>
</dbReference>
<dbReference type="InterPro" id="IPR003821">
    <property type="entry name" value="DXP_reductoisomerase"/>
</dbReference>
<evidence type="ECO:0000256" key="4">
    <source>
        <dbReference type="ARBA" id="ARBA00022857"/>
    </source>
</evidence>
<feature type="binding site" evidence="9">
    <location>
        <position position="164"/>
    </location>
    <ligand>
        <name>Mn(2+)</name>
        <dbReference type="ChEBI" id="CHEBI:29035"/>
    </ligand>
</feature>
<dbReference type="eggNOG" id="COG0743">
    <property type="taxonomic scope" value="Bacteria"/>
</dbReference>
<feature type="domain" description="1-deoxy-D-xylulose 5-phosphate reductoisomerase N-terminal" evidence="10">
    <location>
        <begin position="19"/>
        <end position="146"/>
    </location>
</feature>
<protein>
    <recommendedName>
        <fullName evidence="9">1-deoxy-D-xylulose 5-phosphate reductoisomerase</fullName>
        <shortName evidence="9">DXP reductoisomerase</shortName>
        <ecNumber evidence="9">1.1.1.267</ecNumber>
    </recommendedName>
    <alternativeName>
        <fullName evidence="9">1-deoxyxylulose-5-phosphate reductoisomerase</fullName>
    </alternativeName>
    <alternativeName>
        <fullName evidence="9">2-C-methyl-D-erythritol 4-phosphate synthase</fullName>
    </alternativeName>
</protein>
<dbReference type="InterPro" id="IPR013644">
    <property type="entry name" value="DXP_reductoisomerase_C"/>
</dbReference>
<gene>
    <name evidence="9" type="primary">dxr</name>
    <name evidence="13" type="ORF">Dthio_PD2386</name>
</gene>
<comment type="function">
    <text evidence="9">Catalyzes the NADPH-dependent rearrangement and reduction of 1-deoxy-D-xylulose-5-phosphate (DXP) to 2-C-methyl-D-erythritol 4-phosphate (MEP).</text>
</comment>
<dbReference type="UniPathway" id="UPA00056">
    <property type="reaction ID" value="UER00092"/>
</dbReference>
<dbReference type="FunFam" id="3.40.50.720:FF:000045">
    <property type="entry name" value="1-deoxy-D-xylulose 5-phosphate reductoisomerase"/>
    <property type="match status" value="1"/>
</dbReference>
<feature type="binding site" evidence="9">
    <location>
        <position position="231"/>
    </location>
    <ligand>
        <name>1-deoxy-D-xylulose 5-phosphate</name>
        <dbReference type="ChEBI" id="CHEBI:57792"/>
    </ligand>
</feature>
<dbReference type="GO" id="GO:0016853">
    <property type="term" value="F:isomerase activity"/>
    <property type="evidence" value="ECO:0007669"/>
    <property type="project" value="UniProtKB-KW"/>
</dbReference>
<comment type="caution">
    <text evidence="13">The sequence shown here is derived from an EMBL/GenBank/DDBJ whole genome shotgun (WGS) entry which is preliminary data.</text>
</comment>
<dbReference type="SUPFAM" id="SSF51735">
    <property type="entry name" value="NAD(P)-binding Rossmann-fold domains"/>
    <property type="match status" value="1"/>
</dbReference>
<dbReference type="EC" id="1.1.1.267" evidence="9"/>
<reference evidence="13" key="1">
    <citation type="submission" date="2010-05" db="EMBL/GenBank/DDBJ databases">
        <title>The draft genome of Desulfonatronospira thiodismutans ASO3-1.</title>
        <authorList>
            <consortium name="US DOE Joint Genome Institute (JGI-PGF)"/>
            <person name="Lucas S."/>
            <person name="Copeland A."/>
            <person name="Lapidus A."/>
            <person name="Cheng J.-F."/>
            <person name="Bruce D."/>
            <person name="Goodwin L."/>
            <person name="Pitluck S."/>
            <person name="Chertkov O."/>
            <person name="Brettin T."/>
            <person name="Detter J.C."/>
            <person name="Han C."/>
            <person name="Land M.L."/>
            <person name="Hauser L."/>
            <person name="Kyrpides N."/>
            <person name="Mikhailova N."/>
            <person name="Muyzer G."/>
            <person name="Woyke T."/>
        </authorList>
    </citation>
    <scope>NUCLEOTIDE SEQUENCE [LARGE SCALE GENOMIC DNA]</scope>
    <source>
        <strain evidence="13">ASO3-1</strain>
    </source>
</reference>
<feature type="binding site" evidence="9">
    <location>
        <position position="213"/>
    </location>
    <ligand>
        <name>1-deoxy-D-xylulose 5-phosphate</name>
        <dbReference type="ChEBI" id="CHEBI:57792"/>
    </ligand>
</feature>
<feature type="binding site" evidence="9">
    <location>
        <position position="165"/>
    </location>
    <ligand>
        <name>1-deoxy-D-xylulose 5-phosphate</name>
        <dbReference type="ChEBI" id="CHEBI:57792"/>
    </ligand>
</feature>
<dbReference type="NCBIfam" id="TIGR00243">
    <property type="entry name" value="Dxr"/>
    <property type="match status" value="1"/>
</dbReference>
<dbReference type="AlphaFoldDB" id="D6SQG8"/>
<dbReference type="NCBIfam" id="NF009114">
    <property type="entry name" value="PRK12464.1"/>
    <property type="match status" value="1"/>
</dbReference>
<dbReference type="GO" id="GO:0030145">
    <property type="term" value="F:manganese ion binding"/>
    <property type="evidence" value="ECO:0007669"/>
    <property type="project" value="TreeGrafter"/>
</dbReference>
<feature type="binding site" evidence="9">
    <location>
        <position position="52"/>
    </location>
    <ligand>
        <name>NADPH</name>
        <dbReference type="ChEBI" id="CHEBI:57783"/>
    </ligand>
</feature>
<dbReference type="PANTHER" id="PTHR30525:SF0">
    <property type="entry name" value="1-DEOXY-D-XYLULOSE 5-PHOSPHATE REDUCTOISOMERASE, CHLOROPLASTIC"/>
    <property type="match status" value="1"/>
</dbReference>
<dbReference type="Pfam" id="PF08436">
    <property type="entry name" value="DXP_redisom_C"/>
    <property type="match status" value="1"/>
</dbReference>
<dbReference type="InterPro" id="IPR026877">
    <property type="entry name" value="DXPR_C"/>
</dbReference>
<evidence type="ECO:0000256" key="9">
    <source>
        <dbReference type="HAMAP-Rule" id="MF_00183"/>
    </source>
</evidence>
<feature type="binding site" evidence="9">
    <location>
        <position position="166"/>
    </location>
    <ligand>
        <name>1-deoxy-D-xylulose 5-phosphate</name>
        <dbReference type="ChEBI" id="CHEBI:57792"/>
    </ligand>
</feature>
<feature type="binding site" evidence="9">
    <location>
        <position position="219"/>
    </location>
    <ligand>
        <name>NADPH</name>
        <dbReference type="ChEBI" id="CHEBI:57783"/>
    </ligand>
</feature>
<dbReference type="SUPFAM" id="SSF55347">
    <property type="entry name" value="Glyceraldehyde-3-phosphate dehydrogenase-like, C-terminal domain"/>
    <property type="match status" value="1"/>
</dbReference>
<dbReference type="PANTHER" id="PTHR30525">
    <property type="entry name" value="1-DEOXY-D-XYLULOSE 5-PHOSPHATE REDUCTOISOMERASE"/>
    <property type="match status" value="1"/>
</dbReference>
<evidence type="ECO:0000256" key="7">
    <source>
        <dbReference type="ARBA" id="ARBA00023229"/>
    </source>
</evidence>
<evidence type="ECO:0000313" key="14">
    <source>
        <dbReference type="Proteomes" id="UP000005496"/>
    </source>
</evidence>
<evidence type="ECO:0000256" key="8">
    <source>
        <dbReference type="ARBA" id="ARBA00048543"/>
    </source>
</evidence>
<dbReference type="HAMAP" id="MF_00183">
    <property type="entry name" value="DXP_reductoisom"/>
    <property type="match status" value="1"/>
</dbReference>
<feature type="binding site" evidence="9">
    <location>
        <position position="51"/>
    </location>
    <ligand>
        <name>NADPH</name>
        <dbReference type="ChEBI" id="CHEBI:57783"/>
    </ligand>
</feature>
<dbReference type="InterPro" id="IPR013512">
    <property type="entry name" value="DXP_reductoisomerase_N"/>
</dbReference>
<feature type="binding site" evidence="9">
    <location>
        <position position="235"/>
    </location>
    <ligand>
        <name>Mn(2+)</name>
        <dbReference type="ChEBI" id="CHEBI:29035"/>
    </ligand>
</feature>
<accession>D6SQG8</accession>
<feature type="binding site" evidence="9">
    <location>
        <position position="190"/>
    </location>
    <ligand>
        <name>1-deoxy-D-xylulose 5-phosphate</name>
        <dbReference type="ChEBI" id="CHEBI:57792"/>
    </ligand>
</feature>
<comment type="catalytic activity">
    <reaction evidence="8">
        <text>2-C-methyl-D-erythritol 4-phosphate + NADP(+) = 1-deoxy-D-xylulose 5-phosphate + NADPH + H(+)</text>
        <dbReference type="Rhea" id="RHEA:13717"/>
        <dbReference type="ChEBI" id="CHEBI:15378"/>
        <dbReference type="ChEBI" id="CHEBI:57783"/>
        <dbReference type="ChEBI" id="CHEBI:57792"/>
        <dbReference type="ChEBI" id="CHEBI:58262"/>
        <dbReference type="ChEBI" id="CHEBI:58349"/>
        <dbReference type="EC" id="1.1.1.267"/>
    </reaction>
    <physiologicalReaction direction="right-to-left" evidence="8">
        <dbReference type="Rhea" id="RHEA:13719"/>
    </physiologicalReaction>
</comment>
<proteinExistence type="inferred from homology"/>
<keyword evidence="4 9" id="KW-0521">NADP</keyword>
<feature type="binding site" evidence="9">
    <location>
        <position position="235"/>
    </location>
    <ligand>
        <name>1-deoxy-D-xylulose 5-phosphate</name>
        <dbReference type="ChEBI" id="CHEBI:57792"/>
    </ligand>
</feature>
<keyword evidence="6 9" id="KW-0464">Manganese</keyword>
<dbReference type="Gene3D" id="1.10.1740.10">
    <property type="match status" value="1"/>
</dbReference>
<feature type="binding site" evidence="9">
    <location>
        <position position="27"/>
    </location>
    <ligand>
        <name>NADPH</name>
        <dbReference type="ChEBI" id="CHEBI:57783"/>
    </ligand>
</feature>
<feature type="binding site" evidence="9">
    <location>
        <position position="139"/>
    </location>
    <ligand>
        <name>1-deoxy-D-xylulose 5-phosphate</name>
        <dbReference type="ChEBI" id="CHEBI:57792"/>
    </ligand>
</feature>
<evidence type="ECO:0000313" key="13">
    <source>
        <dbReference type="EMBL" id="EFI34994.1"/>
    </source>
</evidence>
<dbReference type="Gene3D" id="3.40.50.720">
    <property type="entry name" value="NAD(P)-binding Rossmann-like Domain"/>
    <property type="match status" value="1"/>
</dbReference>
<organism evidence="13 14">
    <name type="scientific">Desulfonatronospira thiodismutans ASO3-1</name>
    <dbReference type="NCBI Taxonomy" id="555779"/>
    <lineage>
        <taxon>Bacteria</taxon>
        <taxon>Pseudomonadati</taxon>
        <taxon>Thermodesulfobacteriota</taxon>
        <taxon>Desulfovibrionia</taxon>
        <taxon>Desulfovibrionales</taxon>
        <taxon>Desulfonatronovibrionaceae</taxon>
        <taxon>Desulfonatronospira</taxon>
    </lineage>
</organism>